<reference evidence="1 2" key="1">
    <citation type="submission" date="2021-06" db="EMBL/GenBank/DDBJ databases">
        <authorList>
            <person name="Kallberg Y."/>
            <person name="Tangrot J."/>
            <person name="Rosling A."/>
        </authorList>
    </citation>
    <scope>NUCLEOTIDE SEQUENCE [LARGE SCALE GENOMIC DNA]</scope>
    <source>
        <strain evidence="1 2">120-4 pot B 10/14</strain>
    </source>
</reference>
<keyword evidence="2" id="KW-1185">Reference proteome</keyword>
<accession>A0ABN7XSJ4</accession>
<feature type="non-terminal residue" evidence="1">
    <location>
        <position position="1"/>
    </location>
</feature>
<comment type="caution">
    <text evidence="1">The sequence shown here is derived from an EMBL/GenBank/DDBJ whole genome shotgun (WGS) entry which is preliminary data.</text>
</comment>
<evidence type="ECO:0000313" key="1">
    <source>
        <dbReference type="EMBL" id="CAG8856874.1"/>
    </source>
</evidence>
<proteinExistence type="predicted"/>
<name>A0ABN7XSJ4_GIGMA</name>
<sequence length="81" mass="9278">DDKFESLEAFEDAAKFAAKVNGFAFARKNSNFTRHQGKSQFVVLQFLIRAIATKCHSTENVLNIEIKWIVTKVILDHDHPM</sequence>
<organism evidence="1 2">
    <name type="scientific">Gigaspora margarita</name>
    <dbReference type="NCBI Taxonomy" id="4874"/>
    <lineage>
        <taxon>Eukaryota</taxon>
        <taxon>Fungi</taxon>
        <taxon>Fungi incertae sedis</taxon>
        <taxon>Mucoromycota</taxon>
        <taxon>Glomeromycotina</taxon>
        <taxon>Glomeromycetes</taxon>
        <taxon>Diversisporales</taxon>
        <taxon>Gigasporaceae</taxon>
        <taxon>Gigaspora</taxon>
    </lineage>
</organism>
<dbReference type="Proteomes" id="UP000789901">
    <property type="component" value="Unassembled WGS sequence"/>
</dbReference>
<gene>
    <name evidence="1" type="ORF">GMARGA_LOCUS45695</name>
</gene>
<dbReference type="EMBL" id="CAJVQB010164886">
    <property type="protein sequence ID" value="CAG8856874.1"/>
    <property type="molecule type" value="Genomic_DNA"/>
</dbReference>
<protein>
    <submittedName>
        <fullName evidence="1">24457_t:CDS:1</fullName>
    </submittedName>
</protein>
<feature type="non-terminal residue" evidence="1">
    <location>
        <position position="81"/>
    </location>
</feature>
<evidence type="ECO:0000313" key="2">
    <source>
        <dbReference type="Proteomes" id="UP000789901"/>
    </source>
</evidence>